<dbReference type="InterPro" id="IPR003445">
    <property type="entry name" value="Cat_transpt"/>
</dbReference>
<dbReference type="STRING" id="245187.SAMN04488003_1013"/>
<evidence type="ECO:0000256" key="7">
    <source>
        <dbReference type="ARBA" id="ARBA00023136"/>
    </source>
</evidence>
<dbReference type="GO" id="GO:0005886">
    <property type="term" value="C:plasma membrane"/>
    <property type="evidence" value="ECO:0007669"/>
    <property type="project" value="UniProtKB-SubCell"/>
</dbReference>
<gene>
    <name evidence="9" type="ORF">SAMN04488003_1013</name>
</gene>
<feature type="transmembrane region" description="Helical" evidence="8">
    <location>
        <begin position="229"/>
        <end position="250"/>
    </location>
</feature>
<reference evidence="9 10" key="1">
    <citation type="submission" date="2016-10" db="EMBL/GenBank/DDBJ databases">
        <authorList>
            <person name="de Groot N.N."/>
        </authorList>
    </citation>
    <scope>NUCLEOTIDE SEQUENCE [LARGE SCALE GENOMIC DNA]</scope>
    <source>
        <strain evidence="9 10">DSM 16213</strain>
    </source>
</reference>
<dbReference type="GO" id="GO:0008324">
    <property type="term" value="F:monoatomic cation transmembrane transporter activity"/>
    <property type="evidence" value="ECO:0007669"/>
    <property type="project" value="InterPro"/>
</dbReference>
<feature type="transmembrane region" description="Helical" evidence="8">
    <location>
        <begin position="79"/>
        <end position="108"/>
    </location>
</feature>
<evidence type="ECO:0000256" key="8">
    <source>
        <dbReference type="SAM" id="Phobius"/>
    </source>
</evidence>
<keyword evidence="10" id="KW-1185">Reference proteome</keyword>
<dbReference type="Proteomes" id="UP000199585">
    <property type="component" value="Unassembled WGS sequence"/>
</dbReference>
<keyword evidence="5 8" id="KW-1133">Transmembrane helix</keyword>
<feature type="transmembrane region" description="Helical" evidence="8">
    <location>
        <begin position="194"/>
        <end position="217"/>
    </location>
</feature>
<sequence>MQRTRGRLGLRHFNMSPPAALAMMYLVAIVVGAVLLWLPISVTEPIRPIHALFLSTSAVTVTGLSMLDVGAVFTTFGEAVLMVLMQLGGLGLMTFAVLVLSALGINVGMPSRLILRESLNQTAMNNLTVLVRIIVVIALCCEAVGVLVLSVVFVPDMGFWPGVWTALFHSVSAFNNAGLSTLPASLTAYVGDPLMNVMVTALFITGGLGFVVVGDIAQKRRFASLTLHTKLMLVGTAGLIVFGSVAFGALEWTNPGTLGGLPDTASRLWATWFQATTPRTAGFNTIDTSAMHDSTTLLTMVLMVIGGGSTSTAGGIKVTTMIVLLLATVAYFRRSRSLSVFGRSLKVEEVLKVMALVTISMFLMTVGLFLVALNHDGDFLDLMFEVTSAFATVGLSRGATAELNDFGMYVIMVVMFFGRIGPLTIGFFLATRSRPKVSYPSGQIYLG</sequence>
<evidence type="ECO:0000256" key="4">
    <source>
        <dbReference type="ARBA" id="ARBA00022692"/>
    </source>
</evidence>
<comment type="subcellular location">
    <subcellularLocation>
        <location evidence="1">Cell membrane</location>
        <topology evidence="1">Multi-pass membrane protein</topology>
    </subcellularLocation>
</comment>
<feature type="transmembrane region" description="Helical" evidence="8">
    <location>
        <begin position="301"/>
        <end position="332"/>
    </location>
</feature>
<dbReference type="GO" id="GO:0030001">
    <property type="term" value="P:metal ion transport"/>
    <property type="evidence" value="ECO:0007669"/>
    <property type="project" value="UniProtKB-ARBA"/>
</dbReference>
<evidence type="ECO:0000256" key="6">
    <source>
        <dbReference type="ARBA" id="ARBA00023065"/>
    </source>
</evidence>
<protein>
    <submittedName>
        <fullName evidence="9">Trk system potassium uptake protein TrkH</fullName>
    </submittedName>
</protein>
<dbReference type="RefSeq" id="WP_245731184.1">
    <property type="nucleotide sequence ID" value="NZ_FOCI01000001.1"/>
</dbReference>
<organism evidence="9 10">
    <name type="scientific">Loktanella fryxellensis</name>
    <dbReference type="NCBI Taxonomy" id="245187"/>
    <lineage>
        <taxon>Bacteria</taxon>
        <taxon>Pseudomonadati</taxon>
        <taxon>Pseudomonadota</taxon>
        <taxon>Alphaproteobacteria</taxon>
        <taxon>Rhodobacterales</taxon>
        <taxon>Roseobacteraceae</taxon>
        <taxon>Loktanella</taxon>
    </lineage>
</organism>
<evidence type="ECO:0000256" key="1">
    <source>
        <dbReference type="ARBA" id="ARBA00004651"/>
    </source>
</evidence>
<evidence type="ECO:0000256" key="5">
    <source>
        <dbReference type="ARBA" id="ARBA00022989"/>
    </source>
</evidence>
<dbReference type="PANTHER" id="PTHR32024:SF1">
    <property type="entry name" value="KTR SYSTEM POTASSIUM UPTAKE PROTEIN B"/>
    <property type="match status" value="1"/>
</dbReference>
<keyword evidence="6" id="KW-0406">Ion transport</keyword>
<keyword evidence="4 8" id="KW-0812">Transmembrane</keyword>
<dbReference type="EMBL" id="FOCI01000001">
    <property type="protein sequence ID" value="SEM41166.1"/>
    <property type="molecule type" value="Genomic_DNA"/>
</dbReference>
<evidence type="ECO:0000313" key="10">
    <source>
        <dbReference type="Proteomes" id="UP000199585"/>
    </source>
</evidence>
<dbReference type="Pfam" id="PF02386">
    <property type="entry name" value="TrkH"/>
    <property type="match status" value="1"/>
</dbReference>
<evidence type="ECO:0000256" key="2">
    <source>
        <dbReference type="ARBA" id="ARBA00022448"/>
    </source>
</evidence>
<proteinExistence type="predicted"/>
<keyword evidence="7 8" id="KW-0472">Membrane</keyword>
<feature type="transmembrane region" description="Helical" evidence="8">
    <location>
        <begin position="353"/>
        <end position="373"/>
    </location>
</feature>
<evidence type="ECO:0000256" key="3">
    <source>
        <dbReference type="ARBA" id="ARBA00022475"/>
    </source>
</evidence>
<feature type="transmembrane region" description="Helical" evidence="8">
    <location>
        <begin position="129"/>
        <end position="154"/>
    </location>
</feature>
<name>A0A1H7Y4M4_9RHOB</name>
<dbReference type="AlphaFoldDB" id="A0A1H7Y4M4"/>
<keyword evidence="2" id="KW-0813">Transport</keyword>
<feature type="transmembrane region" description="Helical" evidence="8">
    <location>
        <begin position="20"/>
        <end position="40"/>
    </location>
</feature>
<evidence type="ECO:0000313" key="9">
    <source>
        <dbReference type="EMBL" id="SEM41166.1"/>
    </source>
</evidence>
<feature type="transmembrane region" description="Helical" evidence="8">
    <location>
        <begin position="406"/>
        <end position="430"/>
    </location>
</feature>
<dbReference type="PANTHER" id="PTHR32024">
    <property type="entry name" value="TRK SYSTEM POTASSIUM UPTAKE PROTEIN TRKG-RELATED"/>
    <property type="match status" value="1"/>
</dbReference>
<accession>A0A1H7Y4M4</accession>
<keyword evidence="3" id="KW-1003">Cell membrane</keyword>
<feature type="transmembrane region" description="Helical" evidence="8">
    <location>
        <begin position="52"/>
        <end position="73"/>
    </location>
</feature>